<keyword evidence="3" id="KW-1185">Reference proteome</keyword>
<protein>
    <submittedName>
        <fullName evidence="2">Uncharacterized protein</fullName>
    </submittedName>
</protein>
<evidence type="ECO:0000313" key="2">
    <source>
        <dbReference type="EMBL" id="AKF08630.1"/>
    </source>
</evidence>
<dbReference type="RefSeq" id="WP_053235750.1">
    <property type="nucleotide sequence ID" value="NZ_CP011125.1"/>
</dbReference>
<dbReference type="KEGG" id="samy:DB32_005779"/>
<keyword evidence="1" id="KW-1133">Transmembrane helix</keyword>
<organism evidence="2 3">
    <name type="scientific">Sandaracinus amylolyticus</name>
    <dbReference type="NCBI Taxonomy" id="927083"/>
    <lineage>
        <taxon>Bacteria</taxon>
        <taxon>Pseudomonadati</taxon>
        <taxon>Myxococcota</taxon>
        <taxon>Polyangia</taxon>
        <taxon>Polyangiales</taxon>
        <taxon>Sandaracinaceae</taxon>
        <taxon>Sandaracinus</taxon>
    </lineage>
</organism>
<name>A0A0F6W6H0_9BACT</name>
<keyword evidence="1" id="KW-0812">Transmembrane</keyword>
<proteinExistence type="predicted"/>
<evidence type="ECO:0000256" key="1">
    <source>
        <dbReference type="SAM" id="Phobius"/>
    </source>
</evidence>
<feature type="transmembrane region" description="Helical" evidence="1">
    <location>
        <begin position="83"/>
        <end position="101"/>
    </location>
</feature>
<gene>
    <name evidence="2" type="ORF">DB32_005779</name>
</gene>
<keyword evidence="1" id="KW-0472">Membrane</keyword>
<dbReference type="AlphaFoldDB" id="A0A0F6W6H0"/>
<dbReference type="EMBL" id="CP011125">
    <property type="protein sequence ID" value="AKF08630.1"/>
    <property type="molecule type" value="Genomic_DNA"/>
</dbReference>
<reference evidence="2 3" key="1">
    <citation type="submission" date="2015-03" db="EMBL/GenBank/DDBJ databases">
        <title>Genome assembly of Sandaracinus amylolyticus DSM 53668.</title>
        <authorList>
            <person name="Sharma G."/>
            <person name="Subramanian S."/>
        </authorList>
    </citation>
    <scope>NUCLEOTIDE SEQUENCE [LARGE SCALE GENOMIC DNA]</scope>
    <source>
        <strain evidence="2 3">DSM 53668</strain>
    </source>
</reference>
<dbReference type="STRING" id="927083.DB32_005779"/>
<evidence type="ECO:0000313" key="3">
    <source>
        <dbReference type="Proteomes" id="UP000034883"/>
    </source>
</evidence>
<sequence>MAELAGAALAWLSATCVASPRVVLASDGAWVRPALRAASFALFAAAVGVVANGADLVTGAVVALLAWTSAASVTPLLAATSSLAWGSSIGFAIALASLAVLRMQW</sequence>
<dbReference type="Proteomes" id="UP000034883">
    <property type="component" value="Chromosome"/>
</dbReference>
<accession>A0A0F6W6H0</accession>